<dbReference type="EMBL" id="MU857686">
    <property type="protein sequence ID" value="KAK4245959.1"/>
    <property type="molecule type" value="Genomic_DNA"/>
</dbReference>
<dbReference type="Proteomes" id="UP001303647">
    <property type="component" value="Unassembled WGS sequence"/>
</dbReference>
<organism evidence="1 2">
    <name type="scientific">Corynascus novoguineensis</name>
    <dbReference type="NCBI Taxonomy" id="1126955"/>
    <lineage>
        <taxon>Eukaryota</taxon>
        <taxon>Fungi</taxon>
        <taxon>Dikarya</taxon>
        <taxon>Ascomycota</taxon>
        <taxon>Pezizomycotina</taxon>
        <taxon>Sordariomycetes</taxon>
        <taxon>Sordariomycetidae</taxon>
        <taxon>Sordariales</taxon>
        <taxon>Chaetomiaceae</taxon>
        <taxon>Corynascus</taxon>
    </lineage>
</organism>
<reference evidence="1" key="1">
    <citation type="journal article" date="2023" name="Mol. Phylogenet. Evol.">
        <title>Genome-scale phylogeny and comparative genomics of the fungal order Sordariales.</title>
        <authorList>
            <person name="Hensen N."/>
            <person name="Bonometti L."/>
            <person name="Westerberg I."/>
            <person name="Brannstrom I.O."/>
            <person name="Guillou S."/>
            <person name="Cros-Aarteil S."/>
            <person name="Calhoun S."/>
            <person name="Haridas S."/>
            <person name="Kuo A."/>
            <person name="Mondo S."/>
            <person name="Pangilinan J."/>
            <person name="Riley R."/>
            <person name="LaButti K."/>
            <person name="Andreopoulos B."/>
            <person name="Lipzen A."/>
            <person name="Chen C."/>
            <person name="Yan M."/>
            <person name="Daum C."/>
            <person name="Ng V."/>
            <person name="Clum A."/>
            <person name="Steindorff A."/>
            <person name="Ohm R.A."/>
            <person name="Martin F."/>
            <person name="Silar P."/>
            <person name="Natvig D.O."/>
            <person name="Lalanne C."/>
            <person name="Gautier V."/>
            <person name="Ament-Velasquez S.L."/>
            <person name="Kruys A."/>
            <person name="Hutchinson M.I."/>
            <person name="Powell A.J."/>
            <person name="Barry K."/>
            <person name="Miller A.N."/>
            <person name="Grigoriev I.V."/>
            <person name="Debuchy R."/>
            <person name="Gladieux P."/>
            <person name="Hiltunen Thoren M."/>
            <person name="Johannesson H."/>
        </authorList>
    </citation>
    <scope>NUCLEOTIDE SEQUENCE</scope>
    <source>
        <strain evidence="1">CBS 359.72</strain>
    </source>
</reference>
<sequence>MTQEPLHLGALPPELIDKLFFELDTIRDLANFVVTARFVYHRFRARRRIILAHVLKNELGPALPDARFLFVFPYSDPTDEVSYYDWIYAMAGVYRDMLAGGQRHDVRGDHSPPTLRELTGLCRILHLINFITDTYVTAHLTSFDLLGGGGTPATAAPSRPERQRVMRAFYRLQIVSNAWASTRRSAYWIDLDSNAFSNTSAEQGQRLGLLAAFDPWDLQQIDHADYFITCLCRALVHRAAEVTAEGGRGISPCQFGNLYAQLDHLVRYLRAHQRVAKAAIGDLQSSKPLPHDERLEKDLTGQKIPRIRPLKGRSRMVCRWTMLVTALAKYHSAGRMRCRGAMSTGMAPGFLRSPGFLPGKAARRAQPITILLTSGGTLDLRCGTRNGLRL</sequence>
<evidence type="ECO:0000313" key="2">
    <source>
        <dbReference type="Proteomes" id="UP001303647"/>
    </source>
</evidence>
<name>A0AAN7HNC9_9PEZI</name>
<accession>A0AAN7HNC9</accession>
<gene>
    <name evidence="1" type="ORF">C7999DRAFT_42570</name>
</gene>
<reference evidence="1" key="2">
    <citation type="submission" date="2023-05" db="EMBL/GenBank/DDBJ databases">
        <authorList>
            <consortium name="Lawrence Berkeley National Laboratory"/>
            <person name="Steindorff A."/>
            <person name="Hensen N."/>
            <person name="Bonometti L."/>
            <person name="Westerberg I."/>
            <person name="Brannstrom I.O."/>
            <person name="Guillou S."/>
            <person name="Cros-Aarteil S."/>
            <person name="Calhoun S."/>
            <person name="Haridas S."/>
            <person name="Kuo A."/>
            <person name="Mondo S."/>
            <person name="Pangilinan J."/>
            <person name="Riley R."/>
            <person name="Labutti K."/>
            <person name="Andreopoulos B."/>
            <person name="Lipzen A."/>
            <person name="Chen C."/>
            <person name="Yanf M."/>
            <person name="Daum C."/>
            <person name="Ng V."/>
            <person name="Clum A."/>
            <person name="Ohm R."/>
            <person name="Martin F."/>
            <person name="Silar P."/>
            <person name="Natvig D."/>
            <person name="Lalanne C."/>
            <person name="Gautier V."/>
            <person name="Ament-Velasquez S.L."/>
            <person name="Kruys A."/>
            <person name="Hutchinson M.I."/>
            <person name="Powell A.J."/>
            <person name="Barry K."/>
            <person name="Miller A.N."/>
            <person name="Grigoriev I.V."/>
            <person name="Debuchy R."/>
            <person name="Gladieux P."/>
            <person name="Thoren M.H."/>
            <person name="Johannesson H."/>
        </authorList>
    </citation>
    <scope>NUCLEOTIDE SEQUENCE</scope>
    <source>
        <strain evidence="1">CBS 359.72</strain>
    </source>
</reference>
<protein>
    <submittedName>
        <fullName evidence="1">Uncharacterized protein</fullName>
    </submittedName>
</protein>
<comment type="caution">
    <text evidence="1">The sequence shown here is derived from an EMBL/GenBank/DDBJ whole genome shotgun (WGS) entry which is preliminary data.</text>
</comment>
<keyword evidence="2" id="KW-1185">Reference proteome</keyword>
<proteinExistence type="predicted"/>
<dbReference type="AlphaFoldDB" id="A0AAN7HNC9"/>
<evidence type="ECO:0000313" key="1">
    <source>
        <dbReference type="EMBL" id="KAK4245959.1"/>
    </source>
</evidence>